<dbReference type="Proteomes" id="UP000515145">
    <property type="component" value="Chromosome 10"/>
</dbReference>
<gene>
    <name evidence="4" type="primary">LOC114443031</name>
</gene>
<protein>
    <submittedName>
        <fullName evidence="4">Uncharacterized protein LOC114443031</fullName>
    </submittedName>
</protein>
<name>A0A6P7J959_9TELE</name>
<evidence type="ECO:0000256" key="2">
    <source>
        <dbReference type="SAM" id="SignalP"/>
    </source>
</evidence>
<dbReference type="GeneID" id="114443031"/>
<dbReference type="RefSeq" id="XP_028272741.1">
    <property type="nucleotide sequence ID" value="XM_028416940.1"/>
</dbReference>
<proteinExistence type="predicted"/>
<keyword evidence="2" id="KW-0732">Signal</keyword>
<dbReference type="AlphaFoldDB" id="A0A6P7J959"/>
<dbReference type="InParanoid" id="A0A6P7J959"/>
<reference evidence="4" key="1">
    <citation type="submission" date="2025-08" db="UniProtKB">
        <authorList>
            <consortium name="RefSeq"/>
        </authorList>
    </citation>
    <scope>IDENTIFICATION</scope>
</reference>
<keyword evidence="3" id="KW-1185">Reference proteome</keyword>
<dbReference type="OrthoDB" id="8953785at2759"/>
<feature type="region of interest" description="Disordered" evidence="1">
    <location>
        <begin position="392"/>
        <end position="411"/>
    </location>
</feature>
<feature type="chain" id="PRO_5028199335" evidence="2">
    <location>
        <begin position="19"/>
        <end position="523"/>
    </location>
</feature>
<evidence type="ECO:0000313" key="3">
    <source>
        <dbReference type="Proteomes" id="UP000515145"/>
    </source>
</evidence>
<feature type="signal peptide" evidence="2">
    <location>
        <begin position="1"/>
        <end position="18"/>
    </location>
</feature>
<accession>A0A6P7J959</accession>
<organism evidence="3 4">
    <name type="scientific">Parambassis ranga</name>
    <name type="common">Indian glassy fish</name>
    <dbReference type="NCBI Taxonomy" id="210632"/>
    <lineage>
        <taxon>Eukaryota</taxon>
        <taxon>Metazoa</taxon>
        <taxon>Chordata</taxon>
        <taxon>Craniata</taxon>
        <taxon>Vertebrata</taxon>
        <taxon>Euteleostomi</taxon>
        <taxon>Actinopterygii</taxon>
        <taxon>Neopterygii</taxon>
        <taxon>Teleostei</taxon>
        <taxon>Neoteleostei</taxon>
        <taxon>Acanthomorphata</taxon>
        <taxon>Ovalentaria</taxon>
        <taxon>Ambassidae</taxon>
        <taxon>Parambassis</taxon>
    </lineage>
</organism>
<evidence type="ECO:0000256" key="1">
    <source>
        <dbReference type="SAM" id="MobiDB-lite"/>
    </source>
</evidence>
<sequence length="523" mass="58875">MSSCVFFSALFTLPLAVGWELLGDREKVQTVCVGKEFRLPVDSASRIVTFTPDSEEPRRVLLEKTTIKDPRFEWTRDKTLVLKEVTLSDQGLYANKLSFGFTYETVRLIVSECIRPYHKNYGENFQHSIPENGSLLEFSPRGAPSEAVPIVLWNRTDPDGGRGRLLHGGKVWVAERVTQADQGNYTVRDNDGKALSRSVLSVREHSFNVTRFTEESLTLPLFLPVAHAHLIFTPTRYPDESSLGPFDPKPPRGPVQLIREGHIVHHDMRYRDIITLSRNGANNEVIITRLTSRHDGLYEIKDSNGNLVSSTFLQVIEKKESRWRVLLKSVSVPGGMFVSLTGFFLFLKRYPCCNVSRIITGLRTNRPPPANPPRVNIQAQSCPEPSGYYGQYNQQHGTPRKWTPRASPAHSGYTPVTPVMAGSPRAVNQQEARVTARSSPGHNLANKWDNFNEEDNRISFSVPGASDCLQSSEECIQFQIAKEGDEKRWSKSQEFFSKLPLDMDTSESCSVYTSDKMNFASSS</sequence>
<evidence type="ECO:0000313" key="4">
    <source>
        <dbReference type="RefSeq" id="XP_028272741.1"/>
    </source>
</evidence>